<dbReference type="PANTHER" id="PTHR37265">
    <property type="entry name" value="OS01G0195300 PROTEIN"/>
    <property type="match status" value="1"/>
</dbReference>
<protein>
    <submittedName>
        <fullName evidence="1">Uncharacterized protein</fullName>
    </submittedName>
</protein>
<evidence type="ECO:0000313" key="2">
    <source>
        <dbReference type="EMBL" id="WOG85593.1"/>
    </source>
</evidence>
<dbReference type="Gramene" id="KZN11769">
    <property type="protein sequence ID" value="KZN11769"/>
    <property type="gene ID" value="DCAR_004425"/>
</dbReference>
<dbReference type="EMBL" id="LNRQ01000001">
    <property type="protein sequence ID" value="KZN11769.1"/>
    <property type="molecule type" value="Genomic_DNA"/>
</dbReference>
<evidence type="ECO:0000313" key="3">
    <source>
        <dbReference type="Proteomes" id="UP000077755"/>
    </source>
</evidence>
<dbReference type="OMA" id="GEKMEGW"/>
<dbReference type="EMBL" id="CP093343">
    <property type="protein sequence ID" value="WOG85593.1"/>
    <property type="molecule type" value="Genomic_DNA"/>
</dbReference>
<keyword evidence="3" id="KW-1185">Reference proteome</keyword>
<dbReference type="AlphaFoldDB" id="A0A166J3X7"/>
<name>A0A166J3X7_DAUCS</name>
<reference evidence="2" key="2">
    <citation type="submission" date="2022-03" db="EMBL/GenBank/DDBJ databases">
        <title>Draft title - Genomic analysis of global carrot germplasm unveils the trajectory of domestication and the origin of high carotenoid orange carrot.</title>
        <authorList>
            <person name="Iorizzo M."/>
            <person name="Ellison S."/>
            <person name="Senalik D."/>
            <person name="Macko-Podgorni A."/>
            <person name="Grzebelus D."/>
            <person name="Bostan H."/>
            <person name="Rolling W."/>
            <person name="Curaba J."/>
            <person name="Simon P."/>
        </authorList>
    </citation>
    <scope>NUCLEOTIDE SEQUENCE</scope>
    <source>
        <tissue evidence="2">Leaf</tissue>
    </source>
</reference>
<proteinExistence type="predicted"/>
<accession>A0A166J3X7</accession>
<organism evidence="1">
    <name type="scientific">Daucus carota subsp. sativus</name>
    <name type="common">Carrot</name>
    <dbReference type="NCBI Taxonomy" id="79200"/>
    <lineage>
        <taxon>Eukaryota</taxon>
        <taxon>Viridiplantae</taxon>
        <taxon>Streptophyta</taxon>
        <taxon>Embryophyta</taxon>
        <taxon>Tracheophyta</taxon>
        <taxon>Spermatophyta</taxon>
        <taxon>Magnoliopsida</taxon>
        <taxon>eudicotyledons</taxon>
        <taxon>Gunneridae</taxon>
        <taxon>Pentapetalae</taxon>
        <taxon>asterids</taxon>
        <taxon>campanulids</taxon>
        <taxon>Apiales</taxon>
        <taxon>Apiaceae</taxon>
        <taxon>Apioideae</taxon>
        <taxon>Scandiceae</taxon>
        <taxon>Daucinae</taxon>
        <taxon>Daucus</taxon>
        <taxon>Daucus sect. Daucus</taxon>
    </lineage>
</organism>
<gene>
    <name evidence="1" type="ORF">DCAR_004425</name>
    <name evidence="2" type="ORF">DCAR_0104784</name>
</gene>
<evidence type="ECO:0000313" key="1">
    <source>
        <dbReference type="EMBL" id="KZN11769.1"/>
    </source>
</evidence>
<sequence>MEKSVEAQETCIVNGLMAMMEMNGGDESSEVDIKEEMVVEVMHELWKEINSCYSDECELKKSFKRAPASFPVPGSFSGVGGDNERCGPVVSDVGSTVMAGVGPTNGFSGEEVVQGRELKCGCSMMHGGGEMDGYDGGEFDDEWLTSVLSMDPQEFEDLGVDPMIVDGSRSGKEG</sequence>
<reference evidence="1" key="1">
    <citation type="journal article" date="2016" name="Nat. Genet.">
        <title>A high-quality carrot genome assembly provides new insights into carotenoid accumulation and asterid genome evolution.</title>
        <authorList>
            <person name="Iorizzo M."/>
            <person name="Ellison S."/>
            <person name="Senalik D."/>
            <person name="Zeng P."/>
            <person name="Satapoomin P."/>
            <person name="Huang J."/>
            <person name="Bowman M."/>
            <person name="Iovene M."/>
            <person name="Sanseverino W."/>
            <person name="Cavagnaro P."/>
            <person name="Yildiz M."/>
            <person name="Macko-Podgorni A."/>
            <person name="Moranska E."/>
            <person name="Grzebelus E."/>
            <person name="Grzebelus D."/>
            <person name="Ashrafi H."/>
            <person name="Zheng Z."/>
            <person name="Cheng S."/>
            <person name="Spooner D."/>
            <person name="Van Deynze A."/>
            <person name="Simon P."/>
        </authorList>
    </citation>
    <scope>NUCLEOTIDE SEQUENCE [LARGE SCALE GENOMIC DNA]</scope>
    <source>
        <tissue evidence="1">Leaf</tissue>
    </source>
</reference>
<dbReference type="Proteomes" id="UP000077755">
    <property type="component" value="Chromosome 1"/>
</dbReference>
<dbReference type="PANTHER" id="PTHR37265:SF8">
    <property type="match status" value="1"/>
</dbReference>